<organism evidence="1 2">
    <name type="scientific">Ensete ventricosum</name>
    <name type="common">Abyssinian banana</name>
    <name type="synonym">Musa ensete</name>
    <dbReference type="NCBI Taxonomy" id="4639"/>
    <lineage>
        <taxon>Eukaryota</taxon>
        <taxon>Viridiplantae</taxon>
        <taxon>Streptophyta</taxon>
        <taxon>Embryophyta</taxon>
        <taxon>Tracheophyta</taxon>
        <taxon>Spermatophyta</taxon>
        <taxon>Magnoliopsida</taxon>
        <taxon>Liliopsida</taxon>
        <taxon>Zingiberales</taxon>
        <taxon>Musaceae</taxon>
        <taxon>Ensete</taxon>
    </lineage>
</organism>
<dbReference type="EMBL" id="AMZH03016468">
    <property type="protein sequence ID" value="RRT44427.1"/>
    <property type="molecule type" value="Genomic_DNA"/>
</dbReference>
<name>A0A426XY05_ENSVE</name>
<evidence type="ECO:0000313" key="1">
    <source>
        <dbReference type="EMBL" id="RRT44427.1"/>
    </source>
</evidence>
<dbReference type="Proteomes" id="UP000287651">
    <property type="component" value="Unassembled WGS sequence"/>
</dbReference>
<accession>A0A426XY05</accession>
<sequence>MSIGVITLEDEPDVSTSVLLGEPPLTLGEGTEEELDEMRGLSKSSPGVHRQVVESSTQGCLEFVGSSLKGIGSLSRGLPKGYQEFTERLIDGQTMKIVC</sequence>
<dbReference type="AlphaFoldDB" id="A0A426XY05"/>
<reference evidence="1 2" key="1">
    <citation type="journal article" date="2014" name="Agronomy (Basel)">
        <title>A Draft Genome Sequence for Ensete ventricosum, the Drought-Tolerant Tree Against Hunger.</title>
        <authorList>
            <person name="Harrison J."/>
            <person name="Moore K.A."/>
            <person name="Paszkiewicz K."/>
            <person name="Jones T."/>
            <person name="Grant M."/>
            <person name="Ambacheew D."/>
            <person name="Muzemil S."/>
            <person name="Studholme D.J."/>
        </authorList>
    </citation>
    <scope>NUCLEOTIDE SEQUENCE [LARGE SCALE GENOMIC DNA]</scope>
</reference>
<gene>
    <name evidence="1" type="ORF">B296_00029043</name>
</gene>
<comment type="caution">
    <text evidence="1">The sequence shown here is derived from an EMBL/GenBank/DDBJ whole genome shotgun (WGS) entry which is preliminary data.</text>
</comment>
<evidence type="ECO:0000313" key="2">
    <source>
        <dbReference type="Proteomes" id="UP000287651"/>
    </source>
</evidence>
<protein>
    <submittedName>
        <fullName evidence="1">Uncharacterized protein</fullName>
    </submittedName>
</protein>
<proteinExistence type="predicted"/>